<reference evidence="10 11" key="1">
    <citation type="submission" date="2020-04" db="EMBL/GenBank/DDBJ databases">
        <authorList>
            <person name="De Canck E."/>
        </authorList>
    </citation>
    <scope>NUCLEOTIDE SEQUENCE [LARGE SCALE GENOMIC DNA]</scope>
    <source>
        <strain evidence="10 11">LMG 28688</strain>
    </source>
</reference>
<evidence type="ECO:0000256" key="4">
    <source>
        <dbReference type="ARBA" id="ARBA00023002"/>
    </source>
</evidence>
<evidence type="ECO:0008006" key="12">
    <source>
        <dbReference type="Google" id="ProtNLM"/>
    </source>
</evidence>
<evidence type="ECO:0000256" key="6">
    <source>
        <dbReference type="ARBA" id="ARBA00023014"/>
    </source>
</evidence>
<keyword evidence="2" id="KW-0004">4Fe-4S</keyword>
<dbReference type="Gene3D" id="3.40.50.970">
    <property type="match status" value="2"/>
</dbReference>
<dbReference type="GO" id="GO:0030976">
    <property type="term" value="F:thiamine pyrophosphate binding"/>
    <property type="evidence" value="ECO:0007669"/>
    <property type="project" value="InterPro"/>
</dbReference>
<evidence type="ECO:0000256" key="5">
    <source>
        <dbReference type="ARBA" id="ARBA00023004"/>
    </source>
</evidence>
<accession>A0A6J5FTW7</accession>
<dbReference type="SUPFAM" id="SSF52922">
    <property type="entry name" value="TK C-terminal domain-like"/>
    <property type="match status" value="1"/>
</dbReference>
<keyword evidence="4" id="KW-0560">Oxidoreductase</keyword>
<keyword evidence="1" id="KW-0813">Transport</keyword>
<dbReference type="InterPro" id="IPR046667">
    <property type="entry name" value="DUF6537"/>
</dbReference>
<dbReference type="InterPro" id="IPR029061">
    <property type="entry name" value="THDP-binding"/>
</dbReference>
<dbReference type="InterPro" id="IPR011766">
    <property type="entry name" value="TPP_enzyme_TPP-bd"/>
</dbReference>
<proteinExistence type="predicted"/>
<name>A0A6J5FTW7_9BURK</name>
<dbReference type="NCBIfam" id="NF009588">
    <property type="entry name" value="PRK13029.1"/>
    <property type="match status" value="1"/>
</dbReference>
<dbReference type="PANTHER" id="PTHR48084">
    <property type="entry name" value="2-OXOGLUTARATE OXIDOREDUCTASE SUBUNIT KORB-RELATED"/>
    <property type="match status" value="1"/>
</dbReference>
<dbReference type="InterPro" id="IPR051457">
    <property type="entry name" value="2-oxoacid:Fd_oxidoreductase"/>
</dbReference>
<dbReference type="NCBIfam" id="NF009589">
    <property type="entry name" value="PRK13030.1"/>
    <property type="match status" value="1"/>
</dbReference>
<dbReference type="Gene3D" id="3.40.920.10">
    <property type="entry name" value="Pyruvate-ferredoxin oxidoreductase, PFOR, domain III"/>
    <property type="match status" value="1"/>
</dbReference>
<evidence type="ECO:0000256" key="2">
    <source>
        <dbReference type="ARBA" id="ARBA00022485"/>
    </source>
</evidence>
<dbReference type="PANTHER" id="PTHR48084:SF3">
    <property type="entry name" value="SUBUNIT OF PYRUVATE:FLAVODOXIN OXIDOREDUCTASE"/>
    <property type="match status" value="1"/>
</dbReference>
<evidence type="ECO:0000259" key="8">
    <source>
        <dbReference type="Pfam" id="PF02775"/>
    </source>
</evidence>
<keyword evidence="2" id="KW-0479">Metal-binding</keyword>
<dbReference type="InterPro" id="IPR002869">
    <property type="entry name" value="Pyrv_flavodox_OxRed_cen"/>
</dbReference>
<keyword evidence="3" id="KW-0249">Electron transport</keyword>
<evidence type="ECO:0000313" key="10">
    <source>
        <dbReference type="EMBL" id="CAB3785318.1"/>
    </source>
</evidence>
<dbReference type="InterPro" id="IPR019752">
    <property type="entry name" value="Pyrv/ketoisovalerate_OxRed_cat"/>
</dbReference>
<dbReference type="GO" id="GO:0045333">
    <property type="term" value="P:cellular respiration"/>
    <property type="evidence" value="ECO:0007669"/>
    <property type="project" value="UniProtKB-ARBA"/>
</dbReference>
<keyword evidence="11" id="KW-1185">Reference proteome</keyword>
<feature type="domain" description="DUF6537" evidence="9">
    <location>
        <begin position="974"/>
        <end position="1177"/>
    </location>
</feature>
<evidence type="ECO:0000259" key="9">
    <source>
        <dbReference type="Pfam" id="PF20169"/>
    </source>
</evidence>
<dbReference type="GO" id="GO:0044281">
    <property type="term" value="P:small molecule metabolic process"/>
    <property type="evidence" value="ECO:0007669"/>
    <property type="project" value="UniProtKB-ARBA"/>
</dbReference>
<dbReference type="InterPro" id="IPR009014">
    <property type="entry name" value="Transketo_C/PFOR_II"/>
</dbReference>
<gene>
    <name evidence="10" type="ORF">LMG28688_02007</name>
</gene>
<dbReference type="SUPFAM" id="SSF52518">
    <property type="entry name" value="Thiamin diphosphate-binding fold (THDP-binding)"/>
    <property type="match status" value="2"/>
</dbReference>
<evidence type="ECO:0000256" key="1">
    <source>
        <dbReference type="ARBA" id="ARBA00022448"/>
    </source>
</evidence>
<dbReference type="AlphaFoldDB" id="A0A6J5FTW7"/>
<feature type="domain" description="Thiamine pyrophosphate enzyme TPP-binding" evidence="8">
    <location>
        <begin position="484"/>
        <end position="572"/>
    </location>
</feature>
<dbReference type="SUPFAM" id="SSF53323">
    <property type="entry name" value="Pyruvate-ferredoxin oxidoreductase, PFOR, domain III"/>
    <property type="match status" value="1"/>
</dbReference>
<dbReference type="Proteomes" id="UP000494119">
    <property type="component" value="Unassembled WGS sequence"/>
</dbReference>
<organism evidence="10 11">
    <name type="scientific">Paraburkholderia caffeinitolerans</name>
    <dbReference type="NCBI Taxonomy" id="1723730"/>
    <lineage>
        <taxon>Bacteria</taxon>
        <taxon>Pseudomonadati</taxon>
        <taxon>Pseudomonadota</taxon>
        <taxon>Betaproteobacteria</taxon>
        <taxon>Burkholderiales</taxon>
        <taxon>Burkholderiaceae</taxon>
        <taxon>Paraburkholderia</taxon>
    </lineage>
</organism>
<dbReference type="InterPro" id="IPR002880">
    <property type="entry name" value="Pyrv_Fd/Flavodoxin_OxRdtase_N"/>
</dbReference>
<sequence length="1193" mass="130281">MNARDPIAHDAQDVTIDSPATPVSLDDKYTLERGRVYISGTQALVRLPMLQKARDRKAGLNTAGFISGYRGSPLGALDQSLWKAKKHLHDNDIVFQPGVNEDLAATAVWGSQQVNLWPGATRDGVFGMWYGKGPGVDRTGDVFKHANSAGSAAHGGVLVLAGDDHAAKSSTVAHQSEHAFIAAGIPVLYPSNVQEYIDYGLHGWAMSRYSGLWVAMKCVTDVIESTASIDLDPDRVEIVTPDDYAMPTGGLNIRWPDTPLVQEARLLDEKWYAALAYVRANKLNRVVIDSPKPRFGIMTAGKAYLDVRQALSDLGLDDQTCERIGLRVMKVGCVWPLDAQDARAFATGLEEILVVEEKRQILEYALKEELYNWREDVRPKIYGKFDERDNEGGEWSVPRGNWLLPAHYELSPALIAKAIARRLARADLPEDVRARMLARVAIIEAKEREAAKPQVSAERKPWFCSGCPHNTSTNVPEGSRALAGIGCHYMSIWMDRKTETFSQMGGEGVTWIGQMHFAGDKHVFANLGDGTYFHSGLLAIRAAIAANANITYKILYNDAVAMTGGQPIDGVLTVSQIVHQVHAEGAKRVVIVSDEPEKYDSRIALPAGVDIFHRDELDTVQRTLREVPGTTVLIYDQTCATEKRRRRKRGTYPDPARRAFINDAVCEGCGDCSVQSNCLSVEPLETPLGTKRRINQSSCNKDFSCVKGFCPSFVTAEGAQLRKPQAARSAAAPDFDALPAPTLPALARPYGILVTGVGGTGVVTIGGLIGMAAHIERKGVTVLDMAGLAQKGGAVLSHVQIASAPSALHATRIATGEARLVIGCDALVSASNDVLSRTQHGVTVAAVNSGATPTADLVRNPKWVFPGAQTEASLRESIGEGCEFIDANALALTLLGDTIYSNPLLLGFAWQKGWLPLQLASLLHAIELNGVAVEKNRLAFNWGRHVAQHGEAAIQTQAKPTQQTIVVRMPESLDTVIASREALLTAYQNAAYAQRYRDAVDRIRAKEMQATGNTKLPLTRSVAANLAKLMAYKDEYEVARLYADPAYLAKLREQFEGEPGRDYKLKFHLAPPLLAKRDEQGRLKKKQFGPWVLPALRALARMKGLRGTSLDVFGHTAERRGERQLIADYLALVEEFCTTLDAERLTAALKLAGIPDDIRGFGHVKENNIRAAASKREQLLREYRNPVRMAVSA</sequence>
<keyword evidence="6" id="KW-0411">Iron-sulfur</keyword>
<evidence type="ECO:0000259" key="7">
    <source>
        <dbReference type="Pfam" id="PF01558"/>
    </source>
</evidence>
<dbReference type="RefSeq" id="WP_175194892.1">
    <property type="nucleotide sequence ID" value="NZ_CADIKL010000008.1"/>
</dbReference>
<dbReference type="CDD" id="cd07034">
    <property type="entry name" value="TPP_PYR_PFOR_IOR-alpha_like"/>
    <property type="match status" value="1"/>
</dbReference>
<dbReference type="GO" id="GO:0051539">
    <property type="term" value="F:4 iron, 4 sulfur cluster binding"/>
    <property type="evidence" value="ECO:0007669"/>
    <property type="project" value="UniProtKB-KW"/>
</dbReference>
<dbReference type="GO" id="GO:0016625">
    <property type="term" value="F:oxidoreductase activity, acting on the aldehyde or oxo group of donors, iron-sulfur protein as acceptor"/>
    <property type="evidence" value="ECO:0007669"/>
    <property type="project" value="UniProtKB-ARBA"/>
</dbReference>
<dbReference type="Pfam" id="PF01558">
    <property type="entry name" value="POR"/>
    <property type="match status" value="1"/>
</dbReference>
<feature type="domain" description="Pyruvate/ketoisovalerate oxidoreductase catalytic" evidence="7">
    <location>
        <begin position="758"/>
        <end position="943"/>
    </location>
</feature>
<evidence type="ECO:0000256" key="3">
    <source>
        <dbReference type="ARBA" id="ARBA00022982"/>
    </source>
</evidence>
<evidence type="ECO:0000313" key="11">
    <source>
        <dbReference type="Proteomes" id="UP000494119"/>
    </source>
</evidence>
<keyword evidence="5" id="KW-0408">Iron</keyword>
<protein>
    <recommendedName>
        <fullName evidence="12">4Fe-4S ferredoxin-type domain-containing protein</fullName>
    </recommendedName>
</protein>
<dbReference type="EMBL" id="CADIKL010000008">
    <property type="protein sequence ID" value="CAB3785318.1"/>
    <property type="molecule type" value="Genomic_DNA"/>
</dbReference>
<dbReference type="Pfam" id="PF02775">
    <property type="entry name" value="TPP_enzyme_C"/>
    <property type="match status" value="1"/>
</dbReference>
<dbReference type="Pfam" id="PF20169">
    <property type="entry name" value="DUF6537"/>
    <property type="match status" value="1"/>
</dbReference>